<reference evidence="1" key="1">
    <citation type="submission" date="2022-06" db="EMBL/GenBank/DDBJ databases">
        <title>Lutimaribacter sp. EGI FJ00013, a novel bacterium isolated from a salt lake sediment enrichment.</title>
        <authorList>
            <person name="Gao L."/>
            <person name="Fang B.-Z."/>
            <person name="Li W.-J."/>
        </authorList>
    </citation>
    <scope>NUCLEOTIDE SEQUENCE</scope>
    <source>
        <strain evidence="1">EGI FJ00013</strain>
    </source>
</reference>
<protein>
    <submittedName>
        <fullName evidence="1">Tyrosine-type recombinase/integrase</fullName>
    </submittedName>
</protein>
<accession>A0ACC5ZY69</accession>
<dbReference type="EMBL" id="JAMQGO010000005">
    <property type="protein sequence ID" value="MCM2562494.1"/>
    <property type="molecule type" value="Genomic_DNA"/>
</dbReference>
<evidence type="ECO:0000313" key="1">
    <source>
        <dbReference type="EMBL" id="MCM2562494.1"/>
    </source>
</evidence>
<comment type="caution">
    <text evidence="1">The sequence shown here is derived from an EMBL/GenBank/DDBJ whole genome shotgun (WGS) entry which is preliminary data.</text>
</comment>
<gene>
    <name evidence="1" type="ORF">M8744_10105</name>
</gene>
<dbReference type="Proteomes" id="UP001203036">
    <property type="component" value="Unassembled WGS sequence"/>
</dbReference>
<name>A0ACC5ZY69_9RHOB</name>
<keyword evidence="2" id="KW-1185">Reference proteome</keyword>
<evidence type="ECO:0000313" key="2">
    <source>
        <dbReference type="Proteomes" id="UP001203036"/>
    </source>
</evidence>
<sequence length="423" mass="47834">MSLKKIGNTFHLRRRVPKRFAPIEPRELISQSLHTDSAQLAKLKAEAAWAELIEGWEARLAGDTDDAERRFKAARELAERRGFRFLPAAKVAELPKVELLERIEAVPEHKGEPNMVEAAALLGGVSEPLITVTRALELYWGLAKDKTLGKSEDQLRRWENPRKKAVKNFVDVVGDRPLPEITGDDMLAFRDWWIDRIVEEDMTPNSANKDLIHLGDVLKTVNRMKRLGLVLPLTDLSLKEGEKKKRPPFSEVWIQERLLAPGALDGLNDEARAILLVMVNTGCRPSEIAALTPETIHLKSNVPHISIEPVGRQLKSRRARRKIALTGVSLEAMRGFPDGFPRYRDSSASLSGVVNKFLRKNGLLQTDRHSLYSLRHAFEDRLLAAKVDERVRRDLMGHRLTREEYGDGATLDFQRDVLAPLAF</sequence>
<organism evidence="1 2">
    <name type="scientific">Lutimaribacter degradans</name>
    <dbReference type="NCBI Taxonomy" id="2945989"/>
    <lineage>
        <taxon>Bacteria</taxon>
        <taxon>Pseudomonadati</taxon>
        <taxon>Pseudomonadota</taxon>
        <taxon>Alphaproteobacteria</taxon>
        <taxon>Rhodobacterales</taxon>
        <taxon>Roseobacteraceae</taxon>
        <taxon>Lutimaribacter</taxon>
    </lineage>
</organism>
<proteinExistence type="predicted"/>